<protein>
    <recommendedName>
        <fullName evidence="3">Aminoglycoside phosphotransferase domain-containing protein</fullName>
    </recommendedName>
</protein>
<dbReference type="Proteomes" id="UP000054007">
    <property type="component" value="Unassembled WGS sequence"/>
</dbReference>
<dbReference type="STRING" id="1314674.A0A0D7ATN0"/>
<evidence type="ECO:0000313" key="1">
    <source>
        <dbReference type="EMBL" id="KIY61587.1"/>
    </source>
</evidence>
<evidence type="ECO:0008006" key="3">
    <source>
        <dbReference type="Google" id="ProtNLM"/>
    </source>
</evidence>
<gene>
    <name evidence="1" type="ORF">CYLTODRAFT_384531</name>
</gene>
<sequence>MSSSPYEFTPNPNLPSNDDIIALCETLGELPGGTTISDPSNNSVIAWVKYGPNVTVGEAQMQHWTAIALREAGVSDVQAAPVFRAFNGEWHGRSVGYIVMQYFEGADCDSNDADLVAGAFKALTSLQVPPTATLGYFGNGTRTIVHSFFPEWFPNADYRSDQDFYDHIRNICRHLRIDFRCDLSKCDRLLCLSDFNPANFRKTTTADGRSVVAVLDFRATCFMPLPFVEVALIKNRDTFRYALIQKLEEIGYPRGPRHDVQALHHASNRLVQYGFAPVALPSGVNRIISESIR</sequence>
<dbReference type="SUPFAM" id="SSF56112">
    <property type="entry name" value="Protein kinase-like (PK-like)"/>
    <property type="match status" value="1"/>
</dbReference>
<proteinExistence type="predicted"/>
<dbReference type="OrthoDB" id="3250044at2759"/>
<organism evidence="1 2">
    <name type="scientific">Cylindrobasidium torrendii FP15055 ss-10</name>
    <dbReference type="NCBI Taxonomy" id="1314674"/>
    <lineage>
        <taxon>Eukaryota</taxon>
        <taxon>Fungi</taxon>
        <taxon>Dikarya</taxon>
        <taxon>Basidiomycota</taxon>
        <taxon>Agaricomycotina</taxon>
        <taxon>Agaricomycetes</taxon>
        <taxon>Agaricomycetidae</taxon>
        <taxon>Agaricales</taxon>
        <taxon>Marasmiineae</taxon>
        <taxon>Physalacriaceae</taxon>
        <taxon>Cylindrobasidium</taxon>
    </lineage>
</organism>
<accession>A0A0D7ATN0</accession>
<reference evidence="1 2" key="1">
    <citation type="journal article" date="2015" name="Fungal Genet. Biol.">
        <title>Evolution of novel wood decay mechanisms in Agaricales revealed by the genome sequences of Fistulina hepatica and Cylindrobasidium torrendii.</title>
        <authorList>
            <person name="Floudas D."/>
            <person name="Held B.W."/>
            <person name="Riley R."/>
            <person name="Nagy L.G."/>
            <person name="Koehler G."/>
            <person name="Ransdell A.S."/>
            <person name="Younus H."/>
            <person name="Chow J."/>
            <person name="Chiniquy J."/>
            <person name="Lipzen A."/>
            <person name="Tritt A."/>
            <person name="Sun H."/>
            <person name="Haridas S."/>
            <person name="LaButti K."/>
            <person name="Ohm R.A."/>
            <person name="Kues U."/>
            <person name="Blanchette R.A."/>
            <person name="Grigoriev I.V."/>
            <person name="Minto R.E."/>
            <person name="Hibbett D.S."/>
        </authorList>
    </citation>
    <scope>NUCLEOTIDE SEQUENCE [LARGE SCALE GENOMIC DNA]</scope>
    <source>
        <strain evidence="1 2">FP15055 ss-10</strain>
    </source>
</reference>
<name>A0A0D7ATN0_9AGAR</name>
<dbReference type="AlphaFoldDB" id="A0A0D7ATN0"/>
<dbReference type="InterPro" id="IPR011009">
    <property type="entry name" value="Kinase-like_dom_sf"/>
</dbReference>
<keyword evidence="2" id="KW-1185">Reference proteome</keyword>
<dbReference type="EMBL" id="KN880911">
    <property type="protein sequence ID" value="KIY61587.1"/>
    <property type="molecule type" value="Genomic_DNA"/>
</dbReference>
<evidence type="ECO:0000313" key="2">
    <source>
        <dbReference type="Proteomes" id="UP000054007"/>
    </source>
</evidence>